<dbReference type="OrthoDB" id="9794226at2"/>
<dbReference type="GO" id="GO:0005737">
    <property type="term" value="C:cytoplasm"/>
    <property type="evidence" value="ECO:0007669"/>
    <property type="project" value="TreeGrafter"/>
</dbReference>
<dbReference type="InterPro" id="IPR006076">
    <property type="entry name" value="FAD-dep_OxRdtase"/>
</dbReference>
<organism evidence="2 3">
    <name type="scientific">Oceanobacillus halophilus</name>
    <dbReference type="NCBI Taxonomy" id="930130"/>
    <lineage>
        <taxon>Bacteria</taxon>
        <taxon>Bacillati</taxon>
        <taxon>Bacillota</taxon>
        <taxon>Bacilli</taxon>
        <taxon>Bacillales</taxon>
        <taxon>Bacillaceae</taxon>
        <taxon>Oceanobacillus</taxon>
    </lineage>
</organism>
<reference evidence="2 3" key="1">
    <citation type="journal article" date="2016" name="Int. J. Syst. Evol. Microbiol.">
        <title>Oceanobacillus halophilus sp. nov., a novel moderately halophilic bacterium from a hypersaline lake.</title>
        <authorList>
            <person name="Amoozegar M.A."/>
            <person name="Bagheri M."/>
            <person name="Makhdoumi A."/>
            <person name="Nikou M.M."/>
            <person name="Fazeli S.A.S."/>
            <person name="Schumann P."/>
            <person name="Sproer C."/>
            <person name="Sanchez-Porro C."/>
            <person name="Ventosa A."/>
        </authorList>
    </citation>
    <scope>NUCLEOTIDE SEQUENCE [LARGE SCALE GENOMIC DNA]</scope>
    <source>
        <strain evidence="2 3">DSM 23996</strain>
    </source>
</reference>
<name>A0A494ZT36_9BACI</name>
<accession>A0A494ZT36</accession>
<dbReference type="Gene3D" id="3.30.9.10">
    <property type="entry name" value="D-Amino Acid Oxidase, subunit A, domain 2"/>
    <property type="match status" value="1"/>
</dbReference>
<proteinExistence type="predicted"/>
<keyword evidence="3" id="KW-1185">Reference proteome</keyword>
<dbReference type="Proteomes" id="UP000269301">
    <property type="component" value="Unassembled WGS sequence"/>
</dbReference>
<dbReference type="RefSeq" id="WP_121206084.1">
    <property type="nucleotide sequence ID" value="NZ_RBZP01000028.1"/>
</dbReference>
<feature type="domain" description="FAD dependent oxidoreductase" evidence="1">
    <location>
        <begin position="4"/>
        <end position="348"/>
    </location>
</feature>
<dbReference type="PANTHER" id="PTHR13847">
    <property type="entry name" value="SARCOSINE DEHYDROGENASE-RELATED"/>
    <property type="match status" value="1"/>
</dbReference>
<evidence type="ECO:0000313" key="2">
    <source>
        <dbReference type="EMBL" id="RKQ28681.1"/>
    </source>
</evidence>
<dbReference type="Gene3D" id="3.50.50.60">
    <property type="entry name" value="FAD/NAD(P)-binding domain"/>
    <property type="match status" value="1"/>
</dbReference>
<evidence type="ECO:0000259" key="1">
    <source>
        <dbReference type="Pfam" id="PF01266"/>
    </source>
</evidence>
<sequence length="383" mass="41470">MRVDVVVVGGGIMGASISYHLARQGVKVMVIEKGSIANVGGASRASAGGLRENDRDLRELPLAQYSLERWKRLEEELEEDIEFTPSGQLKLFNDTTKLEKIMEDNKKKRIPSTILDRQGIKEVSTHISSAFSHGIYYLNGGHANPYLATLAFIHAAKRYGAIVKTGLGVSGISVKSGKVQGVFTGDKIVSCDKVINATGAWAPILHETLGIEWSLPISPRSPQMSATLPAPKFLGPVISIEGRKLSLKQTMDGRIRAGGGYQSDPGPTKFSATYSEESLNEQRKQVLSVLPEASSYPVDFTYYGIEAQCVDEVPILGSIPDIEGYLLATGFSGHGFTLSPGIGQVMADIVQEKEPTISIDGLTVERLLDKSIQYEKQGRSFPG</sequence>
<protein>
    <submittedName>
        <fullName evidence="2">FAD-binding oxidoreductase</fullName>
    </submittedName>
</protein>
<dbReference type="AlphaFoldDB" id="A0A494ZT36"/>
<dbReference type="InterPro" id="IPR036188">
    <property type="entry name" value="FAD/NAD-bd_sf"/>
</dbReference>
<dbReference type="Pfam" id="PF01266">
    <property type="entry name" value="DAO"/>
    <property type="match status" value="1"/>
</dbReference>
<evidence type="ECO:0000313" key="3">
    <source>
        <dbReference type="Proteomes" id="UP000269301"/>
    </source>
</evidence>
<comment type="caution">
    <text evidence="2">The sequence shown here is derived from an EMBL/GenBank/DDBJ whole genome shotgun (WGS) entry which is preliminary data.</text>
</comment>
<dbReference type="SUPFAM" id="SSF51905">
    <property type="entry name" value="FAD/NAD(P)-binding domain"/>
    <property type="match status" value="1"/>
</dbReference>
<dbReference type="EMBL" id="RBZP01000028">
    <property type="protein sequence ID" value="RKQ28681.1"/>
    <property type="molecule type" value="Genomic_DNA"/>
</dbReference>
<gene>
    <name evidence="2" type="ORF">D8M06_18600</name>
</gene>